<dbReference type="Proteomes" id="UP000199701">
    <property type="component" value="Unassembled WGS sequence"/>
</dbReference>
<reference evidence="1 2" key="1">
    <citation type="submission" date="2016-10" db="EMBL/GenBank/DDBJ databases">
        <authorList>
            <person name="de Groot N.N."/>
        </authorList>
    </citation>
    <scope>NUCLEOTIDE SEQUENCE [LARGE SCALE GENOMIC DNA]</scope>
    <source>
        <strain evidence="1 2">DSM 9179</strain>
    </source>
</reference>
<accession>A0A1I0R5Z1</accession>
<sequence length="32" mass="3917">MKKYKIVLSKSMIFESDVRLAKYEAWKDEFCE</sequence>
<gene>
    <name evidence="1" type="ORF">SAMN05421659_11239</name>
</gene>
<keyword evidence="2" id="KW-1185">Reference proteome</keyword>
<protein>
    <submittedName>
        <fullName evidence="1">Uncharacterized protein</fullName>
    </submittedName>
</protein>
<organism evidence="1 2">
    <name type="scientific">[Clostridium] fimetarium</name>
    <dbReference type="NCBI Taxonomy" id="99656"/>
    <lineage>
        <taxon>Bacteria</taxon>
        <taxon>Bacillati</taxon>
        <taxon>Bacillota</taxon>
        <taxon>Clostridia</taxon>
        <taxon>Lachnospirales</taxon>
        <taxon>Lachnospiraceae</taxon>
    </lineage>
</organism>
<dbReference type="EMBL" id="FOJI01000012">
    <property type="protein sequence ID" value="SEW35958.1"/>
    <property type="molecule type" value="Genomic_DNA"/>
</dbReference>
<evidence type="ECO:0000313" key="2">
    <source>
        <dbReference type="Proteomes" id="UP000199701"/>
    </source>
</evidence>
<proteinExistence type="predicted"/>
<dbReference type="STRING" id="99656.SAMN05421659_11239"/>
<name>A0A1I0R5Z1_9FIRM</name>
<dbReference type="AlphaFoldDB" id="A0A1I0R5Z1"/>
<evidence type="ECO:0000313" key="1">
    <source>
        <dbReference type="EMBL" id="SEW35958.1"/>
    </source>
</evidence>